<dbReference type="Pfam" id="PF13193">
    <property type="entry name" value="AMP-binding_C"/>
    <property type="match status" value="1"/>
</dbReference>
<sequence length="744" mass="79595">MRIPTGALRPWGRPWFSGSQRRAASSKWSYDEGSTEIPLLPHTIPEHFAEIVSKYGDKPAVSARAPYSTLNPLPNFTAYDTISTSTFAPPPLETLTYSDLDRLSSRLAIALRGLGIEKGDRVAVSLGNCLEFAALTYAVFKIGAVLAPLNPAFTGEQVQAALNHLEAKMLVMGKITDLAYKPGRGRSNFSILEGLVPGLAPSTASNTKRPGVDGTGDESTVGGKEIQSAAVPSLKRVVLVDNSLNHPESLFPNISPSSLTPYHGLLRETSSPLDSSTHIVPSSPLLPDDVINIQFTSGTTAHPKAAQLTHTGILNNGHLIASRMGLVPADRIIVPPPLFHCFGCILGYMATATMGASIIFPSPAFDPRATLTTLRETQGEGCYGVGTMMVAMLELLSDAEALSSKIKSTSSSLSSSSSSSNASSPANLSPAEQEVLAWSAHPFPAHLSKGIVAGSLVQQALMEKLLSRLGFRHLVICYGMTETSPVSIMTSPSDPTGKRTGTVGKVMPHTAIRIVDPNDRTRVLPRGEPGELATAGYCVMKGYFGDEEQTKEAFLREEGWSPEAASPEKGPGPDRGAHASRTWMHTGDEAVMDPQGYVRITGRIKDLIIRGGENIHPVEIENCLFTHPKIMEVSVVGVKDDKLGEAVVAFVIPHHSVTVEGGMLGEGGVEGGRGGGAGSGKGEEELEVYLTKDGIREWVRSRLSGHLVPKYVFWVKEYPKTSSGKIQKFKLRKMADRILHGDKG</sequence>
<dbReference type="Gene3D" id="3.40.50.12780">
    <property type="entry name" value="N-terminal domain of ligase-like"/>
    <property type="match status" value="1"/>
</dbReference>
<dbReference type="InterPro" id="IPR045851">
    <property type="entry name" value="AMP-bd_C_sf"/>
</dbReference>
<evidence type="ECO:0000313" key="4">
    <source>
        <dbReference type="EMBL" id="KAJ2900358.1"/>
    </source>
</evidence>
<evidence type="ECO:0000259" key="3">
    <source>
        <dbReference type="Pfam" id="PF13193"/>
    </source>
</evidence>
<dbReference type="SUPFAM" id="SSF56801">
    <property type="entry name" value="Acetyl-CoA synthetase-like"/>
    <property type="match status" value="1"/>
</dbReference>
<proteinExistence type="predicted"/>
<comment type="caution">
    <text evidence="4">The sequence shown here is derived from an EMBL/GenBank/DDBJ whole genome shotgun (WGS) entry which is preliminary data.</text>
</comment>
<dbReference type="EMBL" id="JAKWBI020000174">
    <property type="protein sequence ID" value="KAJ2900358.1"/>
    <property type="molecule type" value="Genomic_DNA"/>
</dbReference>
<feature type="region of interest" description="Disordered" evidence="1">
    <location>
        <begin position="202"/>
        <end position="223"/>
    </location>
</feature>
<evidence type="ECO:0000256" key="1">
    <source>
        <dbReference type="SAM" id="MobiDB-lite"/>
    </source>
</evidence>
<dbReference type="PANTHER" id="PTHR43201">
    <property type="entry name" value="ACYL-COA SYNTHETASE"/>
    <property type="match status" value="1"/>
</dbReference>
<reference evidence="4" key="1">
    <citation type="submission" date="2022-07" db="EMBL/GenBank/DDBJ databases">
        <title>Draft genome sequence of Zalerion maritima ATCC 34329, a (micro)plastics degrading marine fungus.</title>
        <authorList>
            <person name="Paco A."/>
            <person name="Goncalves M.F.M."/>
            <person name="Rocha-Santos T.A.P."/>
            <person name="Alves A."/>
        </authorList>
    </citation>
    <scope>NUCLEOTIDE SEQUENCE</scope>
    <source>
        <strain evidence="4">ATCC 34329</strain>
    </source>
</reference>
<feature type="domain" description="AMP-dependent synthetase/ligase" evidence="2">
    <location>
        <begin position="93"/>
        <end position="544"/>
    </location>
</feature>
<dbReference type="InterPro" id="IPR042099">
    <property type="entry name" value="ANL_N_sf"/>
</dbReference>
<dbReference type="Proteomes" id="UP001201980">
    <property type="component" value="Unassembled WGS sequence"/>
</dbReference>
<dbReference type="PANTHER" id="PTHR43201:SF30">
    <property type="entry name" value="AMP-DEPENDENT SYNTHETASE_LIGASE DOMAIN-CONTAINING PROTEIN"/>
    <property type="match status" value="1"/>
</dbReference>
<dbReference type="Pfam" id="PF00501">
    <property type="entry name" value="AMP-binding"/>
    <property type="match status" value="1"/>
</dbReference>
<keyword evidence="5" id="KW-1185">Reference proteome</keyword>
<gene>
    <name evidence="4" type="ORF">MKZ38_002491</name>
</gene>
<evidence type="ECO:0000313" key="5">
    <source>
        <dbReference type="Proteomes" id="UP001201980"/>
    </source>
</evidence>
<dbReference type="InterPro" id="IPR025110">
    <property type="entry name" value="AMP-bd_C"/>
</dbReference>
<accession>A0AAD5RNU0</accession>
<dbReference type="GO" id="GO:0006631">
    <property type="term" value="P:fatty acid metabolic process"/>
    <property type="evidence" value="ECO:0007669"/>
    <property type="project" value="TreeGrafter"/>
</dbReference>
<dbReference type="AlphaFoldDB" id="A0AAD5RNU0"/>
<feature type="domain" description="AMP-binding enzyme C-terminal" evidence="3">
    <location>
        <begin position="619"/>
        <end position="654"/>
    </location>
</feature>
<evidence type="ECO:0000259" key="2">
    <source>
        <dbReference type="Pfam" id="PF00501"/>
    </source>
</evidence>
<dbReference type="GO" id="GO:0031956">
    <property type="term" value="F:medium-chain fatty acid-CoA ligase activity"/>
    <property type="evidence" value="ECO:0007669"/>
    <property type="project" value="TreeGrafter"/>
</dbReference>
<organism evidence="4 5">
    <name type="scientific">Zalerion maritima</name>
    <dbReference type="NCBI Taxonomy" id="339359"/>
    <lineage>
        <taxon>Eukaryota</taxon>
        <taxon>Fungi</taxon>
        <taxon>Dikarya</taxon>
        <taxon>Ascomycota</taxon>
        <taxon>Pezizomycotina</taxon>
        <taxon>Sordariomycetes</taxon>
        <taxon>Lulworthiomycetidae</taxon>
        <taxon>Lulworthiales</taxon>
        <taxon>Lulworthiaceae</taxon>
        <taxon>Zalerion</taxon>
    </lineage>
</organism>
<protein>
    <submittedName>
        <fullName evidence="4">Uncharacterized protein</fullName>
    </submittedName>
</protein>
<feature type="region of interest" description="Disordered" evidence="1">
    <location>
        <begin position="559"/>
        <end position="579"/>
    </location>
</feature>
<dbReference type="Gene3D" id="3.30.300.30">
    <property type="match status" value="1"/>
</dbReference>
<name>A0AAD5RNU0_9PEZI</name>
<dbReference type="InterPro" id="IPR000873">
    <property type="entry name" value="AMP-dep_synth/lig_dom"/>
</dbReference>